<keyword evidence="5" id="KW-0963">Cytoplasm</keyword>
<dbReference type="SMART" id="SM00849">
    <property type="entry name" value="Lactamase_B"/>
    <property type="match status" value="1"/>
</dbReference>
<dbReference type="Gene3D" id="3.60.15.10">
    <property type="entry name" value="Ribonuclease Z/Hydroxyacylglutathione hydrolase-like"/>
    <property type="match status" value="1"/>
</dbReference>
<name>A0A0H5RA70_9EUKA</name>
<dbReference type="Pfam" id="PF16661">
    <property type="entry name" value="Lactamase_B_6"/>
    <property type="match status" value="1"/>
</dbReference>
<dbReference type="InterPro" id="IPR022712">
    <property type="entry name" value="Beta_Casp"/>
</dbReference>
<evidence type="ECO:0000259" key="11">
    <source>
        <dbReference type="SMART" id="SM01027"/>
    </source>
</evidence>
<dbReference type="InterPro" id="IPR001279">
    <property type="entry name" value="Metallo-B-lactamas"/>
</dbReference>
<evidence type="ECO:0000256" key="1">
    <source>
        <dbReference type="ARBA" id="ARBA00001947"/>
    </source>
</evidence>
<dbReference type="InterPro" id="IPR050698">
    <property type="entry name" value="MBL"/>
</dbReference>
<dbReference type="EMBL" id="HACM01010254">
    <property type="protein sequence ID" value="CRZ10696.1"/>
    <property type="molecule type" value="Transcribed_RNA"/>
</dbReference>
<evidence type="ECO:0000256" key="9">
    <source>
        <dbReference type="ARBA" id="ARBA00023242"/>
    </source>
</evidence>
<feature type="non-terminal residue" evidence="12">
    <location>
        <position position="603"/>
    </location>
</feature>
<evidence type="ECO:0000256" key="4">
    <source>
        <dbReference type="ARBA" id="ARBA00007093"/>
    </source>
</evidence>
<evidence type="ECO:0000256" key="3">
    <source>
        <dbReference type="ARBA" id="ARBA00004496"/>
    </source>
</evidence>
<feature type="domain" description="Metallo-beta-lactamase" evidence="10">
    <location>
        <begin position="15"/>
        <end position="225"/>
    </location>
</feature>
<evidence type="ECO:0000256" key="5">
    <source>
        <dbReference type="ARBA" id="ARBA00022490"/>
    </source>
</evidence>
<proteinExistence type="inferred from homology"/>
<dbReference type="SUPFAM" id="SSF56281">
    <property type="entry name" value="Metallo-hydrolase/oxidoreductase"/>
    <property type="match status" value="1"/>
</dbReference>
<keyword evidence="6" id="KW-0479">Metal-binding</keyword>
<dbReference type="InterPro" id="IPR036866">
    <property type="entry name" value="RibonucZ/Hydroxyglut_hydro"/>
</dbReference>
<dbReference type="CDD" id="cd16291">
    <property type="entry name" value="INTS11-like_MBL-fold"/>
    <property type="match status" value="1"/>
</dbReference>
<dbReference type="AlphaFoldDB" id="A0A0H5RA70"/>
<dbReference type="FunFam" id="3.60.15.10:FF:000028">
    <property type="entry name" value="Integrator complex subunit 11 isoform X3"/>
    <property type="match status" value="1"/>
</dbReference>
<keyword evidence="8" id="KW-0862">Zinc</keyword>
<dbReference type="InterPro" id="IPR041897">
    <property type="entry name" value="INTS11-like_MBL-fold"/>
</dbReference>
<sequence length="603" mass="66466">MDIEVIPLGAGQDVGRSCIIVRLGGKHIMFDAGMHAGFDDHRRFPNFDLISPRQDLTPYLDCVIISHFHLDHCGSLPYLSEVRGYAGPIVMTYPTRAICPILLDDYRKITVEKQGGSHEGFFTADDIGKCMAKVTSMSLGQTLTISGIEITPYYAGHVLGAAMFLVRVGHQSVLYSGDYNMTPDRHLGAATVPRLMPDILITESTYATTIRDSKRLRERQLLQQINDCVMQGGKVLIPVFALGRAQELMLLIEMYWQRMGLEIPVYCSQGLSARATQYYKLFISWTNENVKKTFVKQNIFDFPHIKPLQKSHIDAIGPMVVFATPGMLHSGQSLEIFKAWCGDSKNMIILPGYCVAGTVGNKVLAGQKKIQIDRATAVIVNCSVSKVSFSAHADAKGILQLVHQVKPRNVVLVHGERLKMSVLSSKIENDLSTPCYFPANGSIVRVSAGGDIPIHISASVIQSSSNALGHLEGVLISAADRTELVSTDEAMQRHGLHPHRIEFVEMIAIGSPRFTLVNEIAIIIDRFFPDSGLILKTTAPKLGMMDTRLQIRSLSIEATEDGTTLSLRWDYADEDMAAHIRSMIQTLIATSSITDIPKLLSNS</sequence>
<dbReference type="Pfam" id="PF07521">
    <property type="entry name" value="RMMBL"/>
    <property type="match status" value="1"/>
</dbReference>
<evidence type="ECO:0000256" key="7">
    <source>
        <dbReference type="ARBA" id="ARBA00022801"/>
    </source>
</evidence>
<feature type="domain" description="Beta-Casp" evidence="11">
    <location>
        <begin position="245"/>
        <end position="363"/>
    </location>
</feature>
<evidence type="ECO:0000259" key="10">
    <source>
        <dbReference type="SMART" id="SM00849"/>
    </source>
</evidence>
<evidence type="ECO:0000256" key="6">
    <source>
        <dbReference type="ARBA" id="ARBA00022723"/>
    </source>
</evidence>
<dbReference type="PANTHER" id="PTHR11203:SF37">
    <property type="entry name" value="INTEGRATOR COMPLEX SUBUNIT 11"/>
    <property type="match status" value="1"/>
</dbReference>
<organism evidence="12">
    <name type="scientific">Spongospora subterranea</name>
    <dbReference type="NCBI Taxonomy" id="70186"/>
    <lineage>
        <taxon>Eukaryota</taxon>
        <taxon>Sar</taxon>
        <taxon>Rhizaria</taxon>
        <taxon>Endomyxa</taxon>
        <taxon>Phytomyxea</taxon>
        <taxon>Plasmodiophorida</taxon>
        <taxon>Plasmodiophoridae</taxon>
        <taxon>Spongospora</taxon>
    </lineage>
</organism>
<dbReference type="GO" id="GO:0046872">
    <property type="term" value="F:metal ion binding"/>
    <property type="evidence" value="ECO:0007669"/>
    <property type="project" value="UniProtKB-KW"/>
</dbReference>
<evidence type="ECO:0000256" key="8">
    <source>
        <dbReference type="ARBA" id="ARBA00022833"/>
    </source>
</evidence>
<comment type="subcellular location">
    <subcellularLocation>
        <location evidence="3">Cytoplasm</location>
    </subcellularLocation>
    <subcellularLocation>
        <location evidence="2">Nucleus</location>
    </subcellularLocation>
</comment>
<evidence type="ECO:0008006" key="13">
    <source>
        <dbReference type="Google" id="ProtNLM"/>
    </source>
</evidence>
<reference evidence="12" key="1">
    <citation type="submission" date="2015-04" db="EMBL/GenBank/DDBJ databases">
        <title>The genome sequence of the plant pathogenic Rhizarian Plasmodiophora brassicae reveals insights in its biotrophic life cycle and the origin of chitin synthesis.</title>
        <authorList>
            <person name="Schwelm A."/>
            <person name="Fogelqvist J."/>
            <person name="Knaust A."/>
            <person name="Julke S."/>
            <person name="Lilja T."/>
            <person name="Dhandapani V."/>
            <person name="Bonilla-Rosso G."/>
            <person name="Karlsson M."/>
            <person name="Shevchenko A."/>
            <person name="Choi S.R."/>
            <person name="Kim H.G."/>
            <person name="Park J.Y."/>
            <person name="Lim Y.P."/>
            <person name="Ludwig-Muller J."/>
            <person name="Dixelius C."/>
        </authorList>
    </citation>
    <scope>NUCLEOTIDE SEQUENCE</scope>
    <source>
        <tissue evidence="12">Potato root galls</tissue>
    </source>
</reference>
<dbReference type="InterPro" id="IPR011108">
    <property type="entry name" value="RMMBL"/>
</dbReference>
<comment type="similarity">
    <text evidence="4">Belongs to the metallo-beta-lactamase superfamily. RNA-metabolizing metallo-beta-lactamase-like family. INTS11 subfamily.</text>
</comment>
<evidence type="ECO:0000256" key="2">
    <source>
        <dbReference type="ARBA" id="ARBA00004123"/>
    </source>
</evidence>
<dbReference type="PANTHER" id="PTHR11203">
    <property type="entry name" value="CLEAVAGE AND POLYADENYLATION SPECIFICITY FACTOR FAMILY MEMBER"/>
    <property type="match status" value="1"/>
</dbReference>
<dbReference type="GO" id="GO:0016180">
    <property type="term" value="P:snRNA processing"/>
    <property type="evidence" value="ECO:0007669"/>
    <property type="project" value="TreeGrafter"/>
</dbReference>
<dbReference type="Gene3D" id="3.40.50.10890">
    <property type="match status" value="1"/>
</dbReference>
<dbReference type="GO" id="GO:0005737">
    <property type="term" value="C:cytoplasm"/>
    <property type="evidence" value="ECO:0007669"/>
    <property type="project" value="UniProtKB-SubCell"/>
</dbReference>
<dbReference type="Pfam" id="PF10996">
    <property type="entry name" value="Beta-Casp"/>
    <property type="match status" value="1"/>
</dbReference>
<dbReference type="GO" id="GO:0005634">
    <property type="term" value="C:nucleus"/>
    <property type="evidence" value="ECO:0007669"/>
    <property type="project" value="UniProtKB-SubCell"/>
</dbReference>
<keyword evidence="9" id="KW-0539">Nucleus</keyword>
<comment type="cofactor">
    <cofactor evidence="1">
        <name>Zn(2+)</name>
        <dbReference type="ChEBI" id="CHEBI:29105"/>
    </cofactor>
</comment>
<dbReference type="SMART" id="SM01027">
    <property type="entry name" value="Beta-Casp"/>
    <property type="match status" value="1"/>
</dbReference>
<keyword evidence="7" id="KW-0378">Hydrolase</keyword>
<protein>
    <recommendedName>
        <fullName evidence="13">Integrator complex subunit 11</fullName>
    </recommendedName>
</protein>
<accession>A0A0H5RA70</accession>
<evidence type="ECO:0000313" key="12">
    <source>
        <dbReference type="EMBL" id="CRZ10696.1"/>
    </source>
</evidence>
<dbReference type="GO" id="GO:0004521">
    <property type="term" value="F:RNA endonuclease activity"/>
    <property type="evidence" value="ECO:0007669"/>
    <property type="project" value="TreeGrafter"/>
</dbReference>
<dbReference type="FunFam" id="3.40.50.10890:FF:000002">
    <property type="entry name" value="Integrator complex subunit 11"/>
    <property type="match status" value="1"/>
</dbReference>
<dbReference type="GO" id="GO:0016787">
    <property type="term" value="F:hydrolase activity"/>
    <property type="evidence" value="ECO:0007669"/>
    <property type="project" value="UniProtKB-KW"/>
</dbReference>